<dbReference type="OrthoDB" id="279428at2"/>
<evidence type="ECO:0000313" key="10">
    <source>
        <dbReference type="Proteomes" id="UP000051660"/>
    </source>
</evidence>
<dbReference type="RefSeq" id="WP_057859131.1">
    <property type="nucleotide sequence ID" value="NZ_LLYB01000071.1"/>
</dbReference>
<feature type="transmembrane region" description="Helical" evidence="8">
    <location>
        <begin position="220"/>
        <end position="239"/>
    </location>
</feature>
<keyword evidence="5 8" id="KW-1133">Transmembrane helix</keyword>
<dbReference type="InterPro" id="IPR004937">
    <property type="entry name" value="Urea_transporter"/>
</dbReference>
<evidence type="ECO:0000256" key="8">
    <source>
        <dbReference type="SAM" id="Phobius"/>
    </source>
</evidence>
<feature type="transmembrane region" description="Helical" evidence="8">
    <location>
        <begin position="245"/>
        <end position="266"/>
    </location>
</feature>
<keyword evidence="6 8" id="KW-0472">Membrane</keyword>
<feature type="transmembrane region" description="Helical" evidence="8">
    <location>
        <begin position="143"/>
        <end position="167"/>
    </location>
</feature>
<reference evidence="9 10" key="1">
    <citation type="submission" date="2014-03" db="EMBL/GenBank/DDBJ databases">
        <title>Bradyrhizobium valentinum sp. nov., isolated from effective nodules of Lupinus mariae-josephae, a lupine endemic of basic-lime soils in Eastern Spain.</title>
        <authorList>
            <person name="Duran D."/>
            <person name="Rey L."/>
            <person name="Navarro A."/>
            <person name="Busquets A."/>
            <person name="Imperial J."/>
            <person name="Ruiz-Argueso T."/>
        </authorList>
    </citation>
    <scope>NUCLEOTIDE SEQUENCE [LARGE SCALE GENOMIC DNA]</scope>
    <source>
        <strain evidence="9 10">CCBAU 23086</strain>
    </source>
</reference>
<dbReference type="Gene3D" id="1.10.3430.10">
    <property type="entry name" value="Ammonium transporter AmtB like domains"/>
    <property type="match status" value="1"/>
</dbReference>
<dbReference type="InterPro" id="IPR029020">
    <property type="entry name" value="Ammonium/urea_transptr"/>
</dbReference>
<evidence type="ECO:0000256" key="6">
    <source>
        <dbReference type="ARBA" id="ARBA00023136"/>
    </source>
</evidence>
<comment type="subcellular location">
    <subcellularLocation>
        <location evidence="1">Cell membrane</location>
        <topology evidence="1">Multi-pass membrane protein</topology>
    </subcellularLocation>
</comment>
<comment type="similarity">
    <text evidence="2">Belongs to the urea transporter family.</text>
</comment>
<evidence type="ECO:0000256" key="5">
    <source>
        <dbReference type="ARBA" id="ARBA00022989"/>
    </source>
</evidence>
<protein>
    <submittedName>
        <fullName evidence="9">Urea transporter</fullName>
    </submittedName>
</protein>
<dbReference type="AlphaFoldDB" id="A0A0R3MY95"/>
<dbReference type="GO" id="GO:0015204">
    <property type="term" value="F:urea transmembrane transporter activity"/>
    <property type="evidence" value="ECO:0007669"/>
    <property type="project" value="InterPro"/>
</dbReference>
<evidence type="ECO:0000256" key="4">
    <source>
        <dbReference type="ARBA" id="ARBA00022692"/>
    </source>
</evidence>
<dbReference type="Pfam" id="PF03253">
    <property type="entry name" value="UT"/>
    <property type="match status" value="1"/>
</dbReference>
<dbReference type="EMBL" id="LLYB01000071">
    <property type="protein sequence ID" value="KRR22771.1"/>
    <property type="molecule type" value="Genomic_DNA"/>
</dbReference>
<feature type="site" description="Important for channel permeability" evidence="7">
    <location>
        <position position="304"/>
    </location>
</feature>
<accession>A0A0R3MY95</accession>
<dbReference type="GO" id="GO:0005886">
    <property type="term" value="C:plasma membrane"/>
    <property type="evidence" value="ECO:0007669"/>
    <property type="project" value="UniProtKB-SubCell"/>
</dbReference>
<dbReference type="PANTHER" id="PTHR10464:SF4">
    <property type="entry name" value="UREA TRANSPORTER"/>
    <property type="match status" value="1"/>
</dbReference>
<dbReference type="PANTHER" id="PTHR10464">
    <property type="entry name" value="UREA TRANSPORTER"/>
    <property type="match status" value="1"/>
</dbReference>
<dbReference type="Proteomes" id="UP000051660">
    <property type="component" value="Unassembled WGS sequence"/>
</dbReference>
<sequence>MEQVLAKWESLAASSGALRFLDINLRSVGQVMFQNNPLSGILFLAAIAWGSYAAGVPRVAVAGVLAVVAANLTAQLLHADTESLHAGLYGFNGILVGLALATFLAPGPLLWVYVILGAAVSVVVMLATTNVVKPWGGALTFPFVLTTWLLLLATYGFSGLAGAALPTGNVVTAFQPYKGSPLQLIDLVQGVFLSISQVFLKASSIAALLLLAGLAVSSRAAAAFALGGAILAVLTAHLFGAESDLITGGLLGFSPVLTAIALGTVFYQPSWRVVAYTVLATVFTVIVQSAMNVALTPFAIPALTAPFVLVTWLFLLPRQRLEEVPAVSIEKPAAQLRANEAKET</sequence>
<comment type="caution">
    <text evidence="9">The sequence shown here is derived from an EMBL/GenBank/DDBJ whole genome shotgun (WGS) entry which is preliminary data.</text>
</comment>
<feature type="transmembrane region" description="Helical" evidence="8">
    <location>
        <begin position="41"/>
        <end position="74"/>
    </location>
</feature>
<gene>
    <name evidence="9" type="ORF">CQ14_00225</name>
</gene>
<evidence type="ECO:0000256" key="2">
    <source>
        <dbReference type="ARBA" id="ARBA00005914"/>
    </source>
</evidence>
<feature type="transmembrane region" description="Helical" evidence="8">
    <location>
        <begin position="297"/>
        <end position="316"/>
    </location>
</feature>
<name>A0A0R3MY95_9BRAD</name>
<organism evidence="9 10">
    <name type="scientific">Bradyrhizobium lablabi</name>
    <dbReference type="NCBI Taxonomy" id="722472"/>
    <lineage>
        <taxon>Bacteria</taxon>
        <taxon>Pseudomonadati</taxon>
        <taxon>Pseudomonadota</taxon>
        <taxon>Alphaproteobacteria</taxon>
        <taxon>Hyphomicrobiales</taxon>
        <taxon>Nitrobacteraceae</taxon>
        <taxon>Bradyrhizobium</taxon>
    </lineage>
</organism>
<dbReference type="InterPro" id="IPR017807">
    <property type="entry name" value="Urea_transporter_bac"/>
</dbReference>
<keyword evidence="3" id="KW-1003">Cell membrane</keyword>
<evidence type="ECO:0000313" key="9">
    <source>
        <dbReference type="EMBL" id="KRR22771.1"/>
    </source>
</evidence>
<feature type="transmembrane region" description="Helical" evidence="8">
    <location>
        <begin position="187"/>
        <end position="213"/>
    </location>
</feature>
<proteinExistence type="inferred from homology"/>
<feature type="transmembrane region" description="Helical" evidence="8">
    <location>
        <begin position="86"/>
        <end position="104"/>
    </location>
</feature>
<feature type="transmembrane region" description="Helical" evidence="8">
    <location>
        <begin position="110"/>
        <end position="131"/>
    </location>
</feature>
<evidence type="ECO:0000256" key="7">
    <source>
        <dbReference type="PIRSR" id="PIRSR016502-1"/>
    </source>
</evidence>
<dbReference type="NCBIfam" id="TIGR03441">
    <property type="entry name" value="urea_trans_yut"/>
    <property type="match status" value="1"/>
</dbReference>
<evidence type="ECO:0000256" key="3">
    <source>
        <dbReference type="ARBA" id="ARBA00022475"/>
    </source>
</evidence>
<dbReference type="PIRSF" id="PIRSF016502">
    <property type="entry name" value="Urea_transporter"/>
    <property type="match status" value="1"/>
</dbReference>
<keyword evidence="4 8" id="KW-0812">Transmembrane</keyword>
<feature type="transmembrane region" description="Helical" evidence="8">
    <location>
        <begin position="273"/>
        <end position="291"/>
    </location>
</feature>
<evidence type="ECO:0000256" key="1">
    <source>
        <dbReference type="ARBA" id="ARBA00004651"/>
    </source>
</evidence>